<evidence type="ECO:0000313" key="6">
    <source>
        <dbReference type="EMBL" id="KAJ4959716.1"/>
    </source>
</evidence>
<evidence type="ECO:0000256" key="2">
    <source>
        <dbReference type="ARBA" id="ARBA00022771"/>
    </source>
</evidence>
<dbReference type="PANTHER" id="PTHR31717">
    <property type="entry name" value="ZINC FINGER PROTEIN CONSTANS-LIKE 10"/>
    <property type="match status" value="1"/>
</dbReference>
<accession>A0A9Q0K1J7</accession>
<evidence type="ECO:0000256" key="4">
    <source>
        <dbReference type="PROSITE-ProRule" id="PRU00024"/>
    </source>
</evidence>
<keyword evidence="3" id="KW-0862">Zinc</keyword>
<evidence type="ECO:0000313" key="7">
    <source>
        <dbReference type="Proteomes" id="UP001141806"/>
    </source>
</evidence>
<dbReference type="CDD" id="cd19821">
    <property type="entry name" value="Bbox1_BBX-like"/>
    <property type="match status" value="1"/>
</dbReference>
<proteinExistence type="predicted"/>
<comment type="caution">
    <text evidence="6">The sequence shown here is derived from an EMBL/GenBank/DDBJ whole genome shotgun (WGS) entry which is preliminary data.</text>
</comment>
<organism evidence="6 7">
    <name type="scientific">Protea cynaroides</name>
    <dbReference type="NCBI Taxonomy" id="273540"/>
    <lineage>
        <taxon>Eukaryota</taxon>
        <taxon>Viridiplantae</taxon>
        <taxon>Streptophyta</taxon>
        <taxon>Embryophyta</taxon>
        <taxon>Tracheophyta</taxon>
        <taxon>Spermatophyta</taxon>
        <taxon>Magnoliopsida</taxon>
        <taxon>Proteales</taxon>
        <taxon>Proteaceae</taxon>
        <taxon>Protea</taxon>
    </lineage>
</organism>
<dbReference type="Proteomes" id="UP001141806">
    <property type="component" value="Unassembled WGS sequence"/>
</dbReference>
<dbReference type="AlphaFoldDB" id="A0A9Q0K1J7"/>
<dbReference type="EMBL" id="JAMYWD010000009">
    <property type="protein sequence ID" value="KAJ4959716.1"/>
    <property type="molecule type" value="Genomic_DNA"/>
</dbReference>
<reference evidence="6" key="1">
    <citation type="journal article" date="2023" name="Plant J.">
        <title>The genome of the king protea, Protea cynaroides.</title>
        <authorList>
            <person name="Chang J."/>
            <person name="Duong T.A."/>
            <person name="Schoeman C."/>
            <person name="Ma X."/>
            <person name="Roodt D."/>
            <person name="Barker N."/>
            <person name="Li Z."/>
            <person name="Van de Peer Y."/>
            <person name="Mizrachi E."/>
        </authorList>
    </citation>
    <scope>NUCLEOTIDE SEQUENCE</scope>
    <source>
        <tissue evidence="6">Young leaves</tissue>
    </source>
</reference>
<name>A0A9Q0K1J7_9MAGN</name>
<keyword evidence="2 4" id="KW-0863">Zinc-finger</keyword>
<dbReference type="InterPro" id="IPR000315">
    <property type="entry name" value="Znf_B-box"/>
</dbReference>
<gene>
    <name evidence="6" type="ORF">NE237_019626</name>
</gene>
<dbReference type="GO" id="GO:0008270">
    <property type="term" value="F:zinc ion binding"/>
    <property type="evidence" value="ECO:0007669"/>
    <property type="project" value="UniProtKB-KW"/>
</dbReference>
<sequence length="484" mass="54426">MEKPCGFCAESRSVVYCKSDAAHLCLLCDARVHSANALSQRHYRSLLCEGCRNHPASIWCLDHRMFMCRGCDENLHEASPQHQKRVMGSYVGCPSARDFAVLWGYDLNELVANGSQAVTVSASTGSLAPIASNLNGTREFCPWMEGSSLTSEANSTKSIFGADDEVGSSNTQNKRMCENQLHKDSFLILKQILDLERLQLNERTDQSYWIHSKVQFDIYSTGDNDSVPLSEDLDQNCQHSQGLGADLQQMERMHHELVKPFTLPLSQMELQNSSLNSGIPLHGDTFWQCKSPAQTTQLWSQNMQDLGSCEEIDSNDCFKLPDVDLTFRNYEELFGSGQDLSRLMFDEKDIACSYIKKDVPFEKTDNGYGKAMEDISVAQSFYIPQSSLEERNIGPSDQAHHFSGSMDYAHTIRPSRSSLSFSLSSFSAESSAADCLDNRLSLNIMKGEPPWNSPDFDNAYSEARENAMIRYKKKKKVRKYGKRS</sequence>
<keyword evidence="7" id="KW-1185">Reference proteome</keyword>
<keyword evidence="1" id="KW-0479">Metal-binding</keyword>
<evidence type="ECO:0000259" key="5">
    <source>
        <dbReference type="PROSITE" id="PS50119"/>
    </source>
</evidence>
<dbReference type="PROSITE" id="PS50119">
    <property type="entry name" value="ZF_BBOX"/>
    <property type="match status" value="1"/>
</dbReference>
<evidence type="ECO:0000256" key="1">
    <source>
        <dbReference type="ARBA" id="ARBA00022723"/>
    </source>
</evidence>
<evidence type="ECO:0000256" key="3">
    <source>
        <dbReference type="ARBA" id="ARBA00022833"/>
    </source>
</evidence>
<dbReference type="SMART" id="SM00336">
    <property type="entry name" value="BBOX"/>
    <property type="match status" value="2"/>
</dbReference>
<feature type="domain" description="B box-type" evidence="5">
    <location>
        <begin position="43"/>
        <end position="87"/>
    </location>
</feature>
<dbReference type="OrthoDB" id="153872at2759"/>
<protein>
    <recommendedName>
        <fullName evidence="5">B box-type domain-containing protein</fullName>
    </recommendedName>
</protein>
<dbReference type="PANTHER" id="PTHR31717:SF40">
    <property type="entry name" value="ZINC FINGER PROTEIN CONSTANS-LIKE 10"/>
    <property type="match status" value="1"/>
</dbReference>
<dbReference type="InterPro" id="IPR049808">
    <property type="entry name" value="CONSTANS-like_Bbox1"/>
</dbReference>